<organism evidence="2 3">
    <name type="scientific">Actinopolymorpha rutila</name>
    <dbReference type="NCBI Taxonomy" id="446787"/>
    <lineage>
        <taxon>Bacteria</taxon>
        <taxon>Bacillati</taxon>
        <taxon>Actinomycetota</taxon>
        <taxon>Actinomycetes</taxon>
        <taxon>Propionibacteriales</taxon>
        <taxon>Actinopolymorphaceae</taxon>
        <taxon>Actinopolymorpha</taxon>
    </lineage>
</organism>
<evidence type="ECO:0000256" key="1">
    <source>
        <dbReference type="SAM" id="MobiDB-lite"/>
    </source>
</evidence>
<accession>A0A852Z738</accession>
<comment type="caution">
    <text evidence="2">The sequence shown here is derived from an EMBL/GenBank/DDBJ whole genome shotgun (WGS) entry which is preliminary data.</text>
</comment>
<protein>
    <submittedName>
        <fullName evidence="2">Uncharacterized protein</fullName>
    </submittedName>
</protein>
<keyword evidence="3" id="KW-1185">Reference proteome</keyword>
<sequence length="140" mass="15471">MSDVTPLPVHGEVFLDVRGDDRTLRVNWHPQVGSDGLVVLSLWRDDTCVGSFRLRPRDAHLLSDLLARGTQLPSHDSHTDSHDAYDSSYDDADDDTETIVRIGSGDRRPRDPSYLPRAFPTHRGSSVRPPNAGGLDSRSA</sequence>
<proteinExistence type="predicted"/>
<dbReference type="AlphaFoldDB" id="A0A852Z738"/>
<feature type="compositionally biased region" description="Basic and acidic residues" evidence="1">
    <location>
        <begin position="75"/>
        <end position="85"/>
    </location>
</feature>
<dbReference type="RefSeq" id="WP_179785490.1">
    <property type="nucleotide sequence ID" value="NZ_BAAARR010000012.1"/>
</dbReference>
<dbReference type="Proteomes" id="UP000579605">
    <property type="component" value="Unassembled WGS sequence"/>
</dbReference>
<evidence type="ECO:0000313" key="3">
    <source>
        <dbReference type="Proteomes" id="UP000579605"/>
    </source>
</evidence>
<evidence type="ECO:0000313" key="2">
    <source>
        <dbReference type="EMBL" id="NYH87418.1"/>
    </source>
</evidence>
<name>A0A852Z738_9ACTN</name>
<reference evidence="2 3" key="1">
    <citation type="submission" date="2020-07" db="EMBL/GenBank/DDBJ databases">
        <title>Sequencing the genomes of 1000 actinobacteria strains.</title>
        <authorList>
            <person name="Klenk H.-P."/>
        </authorList>
    </citation>
    <scope>NUCLEOTIDE SEQUENCE [LARGE SCALE GENOMIC DNA]</scope>
    <source>
        <strain evidence="2 3">DSM 18448</strain>
    </source>
</reference>
<dbReference type="EMBL" id="JACBZH010000001">
    <property type="protein sequence ID" value="NYH87418.1"/>
    <property type="molecule type" value="Genomic_DNA"/>
</dbReference>
<feature type="region of interest" description="Disordered" evidence="1">
    <location>
        <begin position="70"/>
        <end position="140"/>
    </location>
</feature>
<feature type="compositionally biased region" description="Acidic residues" evidence="1">
    <location>
        <begin position="88"/>
        <end position="97"/>
    </location>
</feature>
<gene>
    <name evidence="2" type="ORF">F4554_000056</name>
</gene>